<dbReference type="CDD" id="cd01014">
    <property type="entry name" value="nicotinamidase_related"/>
    <property type="match status" value="1"/>
</dbReference>
<feature type="chain" id="PRO_5045938825" evidence="2">
    <location>
        <begin position="20"/>
        <end position="208"/>
    </location>
</feature>
<protein>
    <submittedName>
        <fullName evidence="4">Cysteine hydrolase family protein</fullName>
        <ecNumber evidence="4">3.-.-.-</ecNumber>
    </submittedName>
</protein>
<feature type="signal peptide" evidence="2">
    <location>
        <begin position="1"/>
        <end position="19"/>
    </location>
</feature>
<proteinExistence type="predicted"/>
<dbReference type="InterPro" id="IPR050272">
    <property type="entry name" value="Isochorismatase-like_hydrls"/>
</dbReference>
<dbReference type="PANTHER" id="PTHR43540:SF1">
    <property type="entry name" value="ISOCHORISMATASE HYDROLASE"/>
    <property type="match status" value="1"/>
</dbReference>
<evidence type="ECO:0000259" key="3">
    <source>
        <dbReference type="Pfam" id="PF00857"/>
    </source>
</evidence>
<name>A0ABZ2YY74_9BACT</name>
<keyword evidence="2" id="KW-0732">Signal</keyword>
<sequence length="208" mass="22691">MKLTALWVAFISITSGAFAQRPANNEHMKEALIIIDIQQDYFPGGRHTLVGAEEAAEKAKQVLAHFRKAGRPVVHVQHISTNEGATFFLPGTDGIAIHAAVMPENGEKIITKHFPNSFRETDLLEHLKANGIDRLTFAGMMTHVCIDATVKAAKDFGFECTVVSDACATLDVEVQGKKVPAAWVQQSLLGALEFFYANIKTATEVVTQ</sequence>
<dbReference type="EMBL" id="CP150096">
    <property type="protein sequence ID" value="WZN44979.1"/>
    <property type="molecule type" value="Genomic_DNA"/>
</dbReference>
<evidence type="ECO:0000313" key="5">
    <source>
        <dbReference type="Proteomes" id="UP001449657"/>
    </source>
</evidence>
<dbReference type="RefSeq" id="WP_341839738.1">
    <property type="nucleotide sequence ID" value="NZ_CP149792.1"/>
</dbReference>
<evidence type="ECO:0000256" key="2">
    <source>
        <dbReference type="SAM" id="SignalP"/>
    </source>
</evidence>
<dbReference type="Pfam" id="PF00857">
    <property type="entry name" value="Isochorismatase"/>
    <property type="match status" value="1"/>
</dbReference>
<accession>A0ABZ2YY74</accession>
<dbReference type="EC" id="3.-.-.-" evidence="4"/>
<evidence type="ECO:0000256" key="1">
    <source>
        <dbReference type="ARBA" id="ARBA00022801"/>
    </source>
</evidence>
<dbReference type="GO" id="GO:0016787">
    <property type="term" value="F:hydrolase activity"/>
    <property type="evidence" value="ECO:0007669"/>
    <property type="project" value="UniProtKB-KW"/>
</dbReference>
<gene>
    <name evidence="4" type="ORF">WJU22_18955</name>
</gene>
<keyword evidence="5" id="KW-1185">Reference proteome</keyword>
<dbReference type="Gene3D" id="3.40.50.850">
    <property type="entry name" value="Isochorismatase-like"/>
    <property type="match status" value="1"/>
</dbReference>
<feature type="domain" description="Isochorismatase-like" evidence="3">
    <location>
        <begin position="31"/>
        <end position="173"/>
    </location>
</feature>
<reference evidence="4 5" key="1">
    <citation type="submission" date="2024-03" db="EMBL/GenBank/DDBJ databases">
        <title>Chitinophaga caseinilytica sp. nov., a casein hydrolysing bacterium isolated from forest soil.</title>
        <authorList>
            <person name="Lee D.S."/>
            <person name="Han D.M."/>
            <person name="Baek J.H."/>
            <person name="Choi D.G."/>
            <person name="Jeon J.H."/>
            <person name="Jeon C.O."/>
        </authorList>
    </citation>
    <scope>NUCLEOTIDE SEQUENCE [LARGE SCALE GENOMIC DNA]</scope>
    <source>
        <strain evidence="4 5">KACC 19118</strain>
    </source>
</reference>
<evidence type="ECO:0000313" key="4">
    <source>
        <dbReference type="EMBL" id="WZN44979.1"/>
    </source>
</evidence>
<dbReference type="SUPFAM" id="SSF52499">
    <property type="entry name" value="Isochorismatase-like hydrolases"/>
    <property type="match status" value="1"/>
</dbReference>
<dbReference type="InterPro" id="IPR036380">
    <property type="entry name" value="Isochorismatase-like_sf"/>
</dbReference>
<organism evidence="4 5">
    <name type="scientific">Chitinophaga caseinilytica</name>
    <dbReference type="NCBI Taxonomy" id="2267521"/>
    <lineage>
        <taxon>Bacteria</taxon>
        <taxon>Pseudomonadati</taxon>
        <taxon>Bacteroidota</taxon>
        <taxon>Chitinophagia</taxon>
        <taxon>Chitinophagales</taxon>
        <taxon>Chitinophagaceae</taxon>
        <taxon>Chitinophaga</taxon>
    </lineage>
</organism>
<dbReference type="Proteomes" id="UP001449657">
    <property type="component" value="Chromosome"/>
</dbReference>
<dbReference type="PANTHER" id="PTHR43540">
    <property type="entry name" value="PEROXYUREIDOACRYLATE/UREIDOACRYLATE AMIDOHYDROLASE-RELATED"/>
    <property type="match status" value="1"/>
</dbReference>
<keyword evidence="1 4" id="KW-0378">Hydrolase</keyword>
<dbReference type="InterPro" id="IPR000868">
    <property type="entry name" value="Isochorismatase-like_dom"/>
</dbReference>